<dbReference type="EMBL" id="KI630378">
    <property type="protein sequence ID" value="EYU40738.1"/>
    <property type="molecule type" value="Genomic_DNA"/>
</dbReference>
<dbReference type="Gene3D" id="3.20.20.100">
    <property type="entry name" value="NADP-dependent oxidoreductase domain"/>
    <property type="match status" value="1"/>
</dbReference>
<evidence type="ECO:0000259" key="1">
    <source>
        <dbReference type="Pfam" id="PF00248"/>
    </source>
</evidence>
<reference evidence="2 3" key="1">
    <citation type="journal article" date="2013" name="Proc. Natl. Acad. Sci. U.S.A.">
        <title>Fine-scale variation in meiotic recombination in Mimulus inferred from population shotgun sequencing.</title>
        <authorList>
            <person name="Hellsten U."/>
            <person name="Wright K.M."/>
            <person name="Jenkins J."/>
            <person name="Shu S."/>
            <person name="Yuan Y."/>
            <person name="Wessler S.R."/>
            <person name="Schmutz J."/>
            <person name="Willis J.H."/>
            <person name="Rokhsar D.S."/>
        </authorList>
    </citation>
    <scope>NUCLEOTIDE SEQUENCE [LARGE SCALE GENOMIC DNA]</scope>
    <source>
        <strain evidence="3">cv. DUN x IM62</strain>
    </source>
</reference>
<dbReference type="STRING" id="4155.A0A022RLR6"/>
<organism evidence="2 3">
    <name type="scientific">Erythranthe guttata</name>
    <name type="common">Yellow monkey flower</name>
    <name type="synonym">Mimulus guttatus</name>
    <dbReference type="NCBI Taxonomy" id="4155"/>
    <lineage>
        <taxon>Eukaryota</taxon>
        <taxon>Viridiplantae</taxon>
        <taxon>Streptophyta</taxon>
        <taxon>Embryophyta</taxon>
        <taxon>Tracheophyta</taxon>
        <taxon>Spermatophyta</taxon>
        <taxon>Magnoliopsida</taxon>
        <taxon>eudicotyledons</taxon>
        <taxon>Gunneridae</taxon>
        <taxon>Pentapetalae</taxon>
        <taxon>asterids</taxon>
        <taxon>lamiids</taxon>
        <taxon>Lamiales</taxon>
        <taxon>Phrymaceae</taxon>
        <taxon>Erythranthe</taxon>
    </lineage>
</organism>
<sequence>MEIIPSVILKGCEENGMPVIGMGTSAYPPADLETTKAAILEAIKAGYRHFDTAFAYGSEKPLGEAIAEALRLHLIESRDELFITTKLWASFAHPNQIVSACKMSLQNLQLEYVDMYLIHWPVRLTEMIRKTPVDVDLIRPLDVEGVWQSMEECKILGLTKSIGVSNFSCKKIDQILQIAKFPPALNQ</sequence>
<dbReference type="PRINTS" id="PR00069">
    <property type="entry name" value="ALDKETRDTASE"/>
</dbReference>
<proteinExistence type="predicted"/>
<evidence type="ECO:0000313" key="2">
    <source>
        <dbReference type="EMBL" id="EYU40738.1"/>
    </source>
</evidence>
<dbReference type="PROSITE" id="PS00062">
    <property type="entry name" value="ALDOKETO_REDUCTASE_2"/>
    <property type="match status" value="1"/>
</dbReference>
<dbReference type="PANTHER" id="PTHR11732">
    <property type="entry name" value="ALDO/KETO REDUCTASE"/>
    <property type="match status" value="1"/>
</dbReference>
<dbReference type="PROSITE" id="PS00798">
    <property type="entry name" value="ALDOKETO_REDUCTASE_1"/>
    <property type="match status" value="1"/>
</dbReference>
<protein>
    <recommendedName>
        <fullName evidence="1">NADP-dependent oxidoreductase domain-containing protein</fullName>
    </recommendedName>
</protein>
<feature type="domain" description="NADP-dependent oxidoreductase" evidence="1">
    <location>
        <begin position="20"/>
        <end position="187"/>
    </location>
</feature>
<name>A0A022RLR6_ERYGU</name>
<dbReference type="InterPro" id="IPR036812">
    <property type="entry name" value="NAD(P)_OxRdtase_dom_sf"/>
</dbReference>
<dbReference type="AlphaFoldDB" id="A0A022RLR6"/>
<accession>A0A022RLR6</accession>
<dbReference type="Proteomes" id="UP000030748">
    <property type="component" value="Unassembled WGS sequence"/>
</dbReference>
<dbReference type="GO" id="GO:0016491">
    <property type="term" value="F:oxidoreductase activity"/>
    <property type="evidence" value="ECO:0007669"/>
    <property type="project" value="InterPro"/>
</dbReference>
<keyword evidence="3" id="KW-1185">Reference proteome</keyword>
<dbReference type="Pfam" id="PF00248">
    <property type="entry name" value="Aldo_ket_red"/>
    <property type="match status" value="1"/>
</dbReference>
<dbReference type="eggNOG" id="KOG1577">
    <property type="taxonomic scope" value="Eukaryota"/>
</dbReference>
<dbReference type="InterPro" id="IPR023210">
    <property type="entry name" value="NADP_OxRdtase_dom"/>
</dbReference>
<dbReference type="SUPFAM" id="SSF51430">
    <property type="entry name" value="NAD(P)-linked oxidoreductase"/>
    <property type="match status" value="1"/>
</dbReference>
<gene>
    <name evidence="2" type="ORF">MIMGU_mgv1a025393mg</name>
</gene>
<feature type="non-terminal residue" evidence="2">
    <location>
        <position position="187"/>
    </location>
</feature>
<dbReference type="InterPro" id="IPR018170">
    <property type="entry name" value="Aldo/ket_reductase_CS"/>
</dbReference>
<dbReference type="InterPro" id="IPR020471">
    <property type="entry name" value="AKR"/>
</dbReference>
<evidence type="ECO:0000313" key="3">
    <source>
        <dbReference type="Proteomes" id="UP000030748"/>
    </source>
</evidence>